<dbReference type="InterPro" id="IPR000435">
    <property type="entry name" value="Tektins"/>
</dbReference>
<keyword evidence="4" id="KW-0282">Flagellum</keyword>
<reference evidence="6 7" key="1">
    <citation type="submission" date="2019-08" db="EMBL/GenBank/DDBJ databases">
        <authorList>
            <person name="Alioto T."/>
            <person name="Alioto T."/>
            <person name="Gomez Garrido J."/>
        </authorList>
    </citation>
    <scope>NUCLEOTIDE SEQUENCE [LARGE SCALE GENOMIC DNA]</scope>
</reference>
<comment type="similarity">
    <text evidence="1 4">Belongs to the tektin family.</text>
</comment>
<evidence type="ECO:0000256" key="4">
    <source>
        <dbReference type="RuleBase" id="RU367040"/>
    </source>
</evidence>
<dbReference type="GO" id="GO:0060294">
    <property type="term" value="P:cilium movement involved in cell motility"/>
    <property type="evidence" value="ECO:0007669"/>
    <property type="project" value="UniProtKB-UniRule"/>
</dbReference>
<dbReference type="Pfam" id="PF03148">
    <property type="entry name" value="Tektin"/>
    <property type="match status" value="1"/>
</dbReference>
<keyword evidence="4" id="KW-0969">Cilium</keyword>
<comment type="subcellular location">
    <subcellularLocation>
        <location evidence="4">Cytoplasm</location>
        <location evidence="4">Cytoskeleton</location>
        <location evidence="4">Cilium axoneme</location>
    </subcellularLocation>
</comment>
<dbReference type="GO" id="GO:0005930">
    <property type="term" value="C:axoneme"/>
    <property type="evidence" value="ECO:0007669"/>
    <property type="project" value="UniProtKB-SubCell"/>
</dbReference>
<sequence length="452" mass="52235">MKKSLENQLTMCDMLPNGPCQMDIVVDQDVRRKCSSYKICEKPEKLDDHDGLYSFVQWQEYNRDLLTRSIQGHRQSNEVEYNVKRAINTLSASTDKSMLDTTKRISNSTMNIDKWKVDMFQSLRNIRNEIDLLLLGKKKIQIAQKALGVICSISTECLERRSFRLEMDLILDPGQIELVKENKLINEIGELMCRTLCQINDQINSNKRIKYRLEENWSNKDQVFKIDTLNLGLNIQSPTIMPDVEAVKNSENACALSPSEWEASNKSLHDDAQQIFNDSVNLRNYVDEHVLNSSAKQLRDQADAVDITLARFISDTQRISQAIENDLEHVVQRLGDAENVIEDLLRVINNIEKAKMTAETRLHNRLKRPEDDNCKDSAQLSLIPEVNNLNEQLKTLNYQLQCARTGHLGLIEVRSQLEHEARIKRKTLWIDCIRCQRVRAHYPSQTVLIGHY</sequence>
<dbReference type="AlphaFoldDB" id="A0A5E4MH91"/>
<dbReference type="Proteomes" id="UP000325440">
    <property type="component" value="Unassembled WGS sequence"/>
</dbReference>
<keyword evidence="3 5" id="KW-0175">Coiled coil</keyword>
<keyword evidence="7" id="KW-1185">Reference proteome</keyword>
<evidence type="ECO:0000256" key="3">
    <source>
        <dbReference type="ARBA" id="ARBA00023054"/>
    </source>
</evidence>
<keyword evidence="2" id="KW-0963">Cytoplasm</keyword>
<gene>
    <name evidence="6" type="ORF">CINCED_3A002448</name>
</gene>
<evidence type="ECO:0000256" key="2">
    <source>
        <dbReference type="ARBA" id="ARBA00022490"/>
    </source>
</evidence>
<evidence type="ECO:0000313" key="7">
    <source>
        <dbReference type="Proteomes" id="UP000325440"/>
    </source>
</evidence>
<dbReference type="PANTHER" id="PTHR19960:SF12">
    <property type="entry name" value="TEKTIN-4"/>
    <property type="match status" value="1"/>
</dbReference>
<dbReference type="OrthoDB" id="5788000at2759"/>
<accession>A0A5E4MH91</accession>
<dbReference type="GO" id="GO:0015630">
    <property type="term" value="C:microtubule cytoskeleton"/>
    <property type="evidence" value="ECO:0007669"/>
    <property type="project" value="UniProtKB-UniRule"/>
</dbReference>
<proteinExistence type="inferred from homology"/>
<dbReference type="PANTHER" id="PTHR19960">
    <property type="entry name" value="TEKTIN"/>
    <property type="match status" value="1"/>
</dbReference>
<dbReference type="GO" id="GO:0060271">
    <property type="term" value="P:cilium assembly"/>
    <property type="evidence" value="ECO:0007669"/>
    <property type="project" value="UniProtKB-UniRule"/>
</dbReference>
<name>A0A5E4MH91_9HEMI</name>
<organism evidence="6 7">
    <name type="scientific">Cinara cedri</name>
    <dbReference type="NCBI Taxonomy" id="506608"/>
    <lineage>
        <taxon>Eukaryota</taxon>
        <taxon>Metazoa</taxon>
        <taxon>Ecdysozoa</taxon>
        <taxon>Arthropoda</taxon>
        <taxon>Hexapoda</taxon>
        <taxon>Insecta</taxon>
        <taxon>Pterygota</taxon>
        <taxon>Neoptera</taxon>
        <taxon>Paraneoptera</taxon>
        <taxon>Hemiptera</taxon>
        <taxon>Sternorrhyncha</taxon>
        <taxon>Aphidomorpha</taxon>
        <taxon>Aphidoidea</taxon>
        <taxon>Aphididae</taxon>
        <taxon>Lachninae</taxon>
        <taxon>Cinara</taxon>
    </lineage>
</organism>
<protein>
    <recommendedName>
        <fullName evidence="4">Tektin</fullName>
    </recommendedName>
</protein>
<dbReference type="EMBL" id="CABPRJ010000489">
    <property type="protein sequence ID" value="VVC29221.1"/>
    <property type="molecule type" value="Genomic_DNA"/>
</dbReference>
<dbReference type="InterPro" id="IPR048256">
    <property type="entry name" value="Tektin-like"/>
</dbReference>
<evidence type="ECO:0000256" key="5">
    <source>
        <dbReference type="SAM" id="Coils"/>
    </source>
</evidence>
<keyword evidence="4" id="KW-0966">Cell projection</keyword>
<dbReference type="GO" id="GO:0005634">
    <property type="term" value="C:nucleus"/>
    <property type="evidence" value="ECO:0007669"/>
    <property type="project" value="TreeGrafter"/>
</dbReference>
<evidence type="ECO:0000256" key="1">
    <source>
        <dbReference type="ARBA" id="ARBA00007209"/>
    </source>
</evidence>
<feature type="coiled-coil region" evidence="5">
    <location>
        <begin position="334"/>
        <end position="361"/>
    </location>
</feature>
<evidence type="ECO:0000313" key="6">
    <source>
        <dbReference type="EMBL" id="VVC29221.1"/>
    </source>
</evidence>